<dbReference type="Gene3D" id="2.170.140.10">
    <property type="entry name" value="Chitin binding domain"/>
    <property type="match status" value="1"/>
</dbReference>
<feature type="region of interest" description="Disordered" evidence="1">
    <location>
        <begin position="159"/>
        <end position="201"/>
    </location>
</feature>
<dbReference type="PROSITE" id="PS50940">
    <property type="entry name" value="CHIT_BIND_II"/>
    <property type="match status" value="1"/>
</dbReference>
<dbReference type="InterPro" id="IPR036508">
    <property type="entry name" value="Chitin-bd_dom_sf"/>
</dbReference>
<dbReference type="SMART" id="SM00494">
    <property type="entry name" value="ChtBD2"/>
    <property type="match status" value="1"/>
</dbReference>
<keyword evidence="5" id="KW-1185">Reference proteome</keyword>
<dbReference type="PANTHER" id="PTHR22933">
    <property type="entry name" value="FI18007P1-RELATED"/>
    <property type="match status" value="1"/>
</dbReference>
<sequence>MGAKVVMVVAVMAVVMVVVAASDKVKRQVYYSDAAPPSRPRPRPQYQEPHSSSSYESEENSIPGEPGVDYPIYHTVPYTKFTCEDVPFRPGIYANPEAGCQVYHVCDDNRYGPQGAQFLCTNGTVFNQEVFTCDWWYNVDCSKATSFYSLNADPDHNPYYQKPYEGPLNTPAPYGSSEEAYQRPAPPPASYRPAPPRNYYQ</sequence>
<gene>
    <name evidence="4" type="ORF">O3P69_009234</name>
</gene>
<feature type="region of interest" description="Disordered" evidence="1">
    <location>
        <begin position="32"/>
        <end position="63"/>
    </location>
</feature>
<dbReference type="Pfam" id="PF01607">
    <property type="entry name" value="CBM_14"/>
    <property type="match status" value="1"/>
</dbReference>
<dbReference type="GO" id="GO:0005576">
    <property type="term" value="C:extracellular region"/>
    <property type="evidence" value="ECO:0007669"/>
    <property type="project" value="InterPro"/>
</dbReference>
<dbReference type="SUPFAM" id="SSF57625">
    <property type="entry name" value="Invertebrate chitin-binding proteins"/>
    <property type="match status" value="1"/>
</dbReference>
<protein>
    <recommendedName>
        <fullName evidence="3">Chitin-binding type-2 domain-containing protein</fullName>
    </recommendedName>
</protein>
<dbReference type="AlphaFoldDB" id="A0AAW0TA11"/>
<feature type="domain" description="Chitin-binding type-2" evidence="3">
    <location>
        <begin position="80"/>
        <end position="143"/>
    </location>
</feature>
<accession>A0AAW0TA11</accession>
<organism evidence="4 5">
    <name type="scientific">Scylla paramamosain</name>
    <name type="common">Mud crab</name>
    <dbReference type="NCBI Taxonomy" id="85552"/>
    <lineage>
        <taxon>Eukaryota</taxon>
        <taxon>Metazoa</taxon>
        <taxon>Ecdysozoa</taxon>
        <taxon>Arthropoda</taxon>
        <taxon>Crustacea</taxon>
        <taxon>Multicrustacea</taxon>
        <taxon>Malacostraca</taxon>
        <taxon>Eumalacostraca</taxon>
        <taxon>Eucarida</taxon>
        <taxon>Decapoda</taxon>
        <taxon>Pleocyemata</taxon>
        <taxon>Brachyura</taxon>
        <taxon>Eubrachyura</taxon>
        <taxon>Portunoidea</taxon>
        <taxon>Portunidae</taxon>
        <taxon>Portuninae</taxon>
        <taxon>Scylla</taxon>
    </lineage>
</organism>
<dbReference type="PANTHER" id="PTHR22933:SF43">
    <property type="entry name" value="LP10131P"/>
    <property type="match status" value="1"/>
</dbReference>
<name>A0AAW0TA11_SCYPA</name>
<evidence type="ECO:0000259" key="3">
    <source>
        <dbReference type="PROSITE" id="PS50940"/>
    </source>
</evidence>
<evidence type="ECO:0000313" key="5">
    <source>
        <dbReference type="Proteomes" id="UP001487740"/>
    </source>
</evidence>
<keyword evidence="2" id="KW-0732">Signal</keyword>
<comment type="caution">
    <text evidence="4">The sequence shown here is derived from an EMBL/GenBank/DDBJ whole genome shotgun (WGS) entry which is preliminary data.</text>
</comment>
<dbReference type="InterPro" id="IPR002557">
    <property type="entry name" value="Chitin-bd_dom"/>
</dbReference>
<dbReference type="InterPro" id="IPR052976">
    <property type="entry name" value="Scoloptoxin-like"/>
</dbReference>
<evidence type="ECO:0000313" key="4">
    <source>
        <dbReference type="EMBL" id="KAK8384314.1"/>
    </source>
</evidence>
<evidence type="ECO:0000256" key="1">
    <source>
        <dbReference type="SAM" id="MobiDB-lite"/>
    </source>
</evidence>
<reference evidence="4 5" key="1">
    <citation type="submission" date="2023-03" db="EMBL/GenBank/DDBJ databases">
        <title>High-quality genome of Scylla paramamosain provides insights in environmental adaptation.</title>
        <authorList>
            <person name="Zhang L."/>
        </authorList>
    </citation>
    <scope>NUCLEOTIDE SEQUENCE [LARGE SCALE GENOMIC DNA]</scope>
    <source>
        <strain evidence="4">LZ_2023a</strain>
        <tissue evidence="4">Muscle</tissue>
    </source>
</reference>
<feature type="chain" id="PRO_5043407500" description="Chitin-binding type-2 domain-containing protein" evidence="2">
    <location>
        <begin position="22"/>
        <end position="201"/>
    </location>
</feature>
<feature type="signal peptide" evidence="2">
    <location>
        <begin position="1"/>
        <end position="21"/>
    </location>
</feature>
<dbReference type="GO" id="GO:0008061">
    <property type="term" value="F:chitin binding"/>
    <property type="evidence" value="ECO:0007669"/>
    <property type="project" value="InterPro"/>
</dbReference>
<evidence type="ECO:0000256" key="2">
    <source>
        <dbReference type="SAM" id="SignalP"/>
    </source>
</evidence>
<dbReference type="Proteomes" id="UP001487740">
    <property type="component" value="Unassembled WGS sequence"/>
</dbReference>
<proteinExistence type="predicted"/>
<feature type="compositionally biased region" description="Pro residues" evidence="1">
    <location>
        <begin position="184"/>
        <end position="201"/>
    </location>
</feature>
<dbReference type="EMBL" id="JARAKH010000035">
    <property type="protein sequence ID" value="KAK8384314.1"/>
    <property type="molecule type" value="Genomic_DNA"/>
</dbReference>